<protein>
    <recommendedName>
        <fullName evidence="4">G domain-containing protein</fullName>
    </recommendedName>
</protein>
<sequence>MHTLSCLKSAVTAVSRLLSWCREVHPRRDKNEAASIQGTIGLACAQDMNLNSEVPEKNLGLNAGHLENISDTARPHDPGSIVPPQEFSTGTRTCTIHTSYEGSIDEFNPCPGPDQPRDRSMETLRDNGAQQDDAEATSGSCTSHGFSCSRKIQARVQHKFQAESSITAAYFSGENGFSGIHPIKTFRDARELKKNDHLVFVVGAAGAGKGTFIQYLLGHHDCGVEIEHSLRCNTSSIKAFRVTSTDTRKPNLILIDTPGFDDPSRSDEKTLTMILDWFKRSPIKHYHYEISPSIIYLHRITDSRIPGSVAKHFSLFKRICGPDFYDKVILITSMWPENDHAASVECHEREKRIADEYWSLMVAGGSEILRFMKSTDSAWHIVNKLISMSDHCRRDVKNDEGGPWRVSFLSKVFGTWKRAMFGARKLHA</sequence>
<dbReference type="InterPro" id="IPR027417">
    <property type="entry name" value="P-loop_NTPase"/>
</dbReference>
<reference evidence="2" key="1">
    <citation type="submission" date="2022-07" db="EMBL/GenBank/DDBJ databases">
        <title>Genome Sequence of Leucocoprinus birnbaumii.</title>
        <authorList>
            <person name="Buettner E."/>
        </authorList>
    </citation>
    <scope>NUCLEOTIDE SEQUENCE</scope>
    <source>
        <strain evidence="2">VT141</strain>
    </source>
</reference>
<accession>A0AAD5W0I9</accession>
<organism evidence="2 3">
    <name type="scientific">Leucocoprinus birnbaumii</name>
    <dbReference type="NCBI Taxonomy" id="56174"/>
    <lineage>
        <taxon>Eukaryota</taxon>
        <taxon>Fungi</taxon>
        <taxon>Dikarya</taxon>
        <taxon>Basidiomycota</taxon>
        <taxon>Agaricomycotina</taxon>
        <taxon>Agaricomycetes</taxon>
        <taxon>Agaricomycetidae</taxon>
        <taxon>Agaricales</taxon>
        <taxon>Agaricineae</taxon>
        <taxon>Agaricaceae</taxon>
        <taxon>Leucocoprinus</taxon>
    </lineage>
</organism>
<dbReference type="SUPFAM" id="SSF52540">
    <property type="entry name" value="P-loop containing nucleoside triphosphate hydrolases"/>
    <property type="match status" value="1"/>
</dbReference>
<dbReference type="CDD" id="cd00882">
    <property type="entry name" value="Ras_like_GTPase"/>
    <property type="match status" value="1"/>
</dbReference>
<gene>
    <name evidence="2" type="ORF">NP233_g1439</name>
</gene>
<name>A0AAD5W0I9_9AGAR</name>
<dbReference type="Gene3D" id="3.40.50.300">
    <property type="entry name" value="P-loop containing nucleotide triphosphate hydrolases"/>
    <property type="match status" value="1"/>
</dbReference>
<keyword evidence="3" id="KW-1185">Reference proteome</keyword>
<feature type="compositionally biased region" description="Basic and acidic residues" evidence="1">
    <location>
        <begin position="115"/>
        <end position="125"/>
    </location>
</feature>
<proteinExistence type="predicted"/>
<evidence type="ECO:0008006" key="4">
    <source>
        <dbReference type="Google" id="ProtNLM"/>
    </source>
</evidence>
<evidence type="ECO:0000313" key="3">
    <source>
        <dbReference type="Proteomes" id="UP001213000"/>
    </source>
</evidence>
<feature type="region of interest" description="Disordered" evidence="1">
    <location>
        <begin position="102"/>
        <end position="144"/>
    </location>
</feature>
<evidence type="ECO:0000313" key="2">
    <source>
        <dbReference type="EMBL" id="KAJ3574915.1"/>
    </source>
</evidence>
<evidence type="ECO:0000256" key="1">
    <source>
        <dbReference type="SAM" id="MobiDB-lite"/>
    </source>
</evidence>
<comment type="caution">
    <text evidence="2">The sequence shown here is derived from an EMBL/GenBank/DDBJ whole genome shotgun (WGS) entry which is preliminary data.</text>
</comment>
<dbReference type="Proteomes" id="UP001213000">
    <property type="component" value="Unassembled WGS sequence"/>
</dbReference>
<dbReference type="AlphaFoldDB" id="A0AAD5W0I9"/>
<dbReference type="EMBL" id="JANIEX010000053">
    <property type="protein sequence ID" value="KAJ3574915.1"/>
    <property type="molecule type" value="Genomic_DNA"/>
</dbReference>